<reference evidence="2" key="1">
    <citation type="journal article" date="2016" name="Front. Microbiol.">
        <title>Molecular Keys to the Janthinobacterium and Duganella spp. Interaction with the Plant Pathogen Fusarium graminearum.</title>
        <authorList>
            <person name="Haack F.S."/>
            <person name="Poehlein A."/>
            <person name="Kroger C."/>
            <person name="Voigt C.A."/>
            <person name="Piepenbring M."/>
            <person name="Bode H.B."/>
            <person name="Daniel R."/>
            <person name="Schafer W."/>
            <person name="Streit W.R."/>
        </authorList>
    </citation>
    <scope>NUCLEOTIDE SEQUENCE [LARGE SCALE GENOMIC DNA]</scope>
    <source>
        <strain evidence="2">T54</strain>
    </source>
</reference>
<name>A0A1E7X6Z4_9BURK</name>
<protein>
    <submittedName>
        <fullName evidence="1">Uncharacterized protein</fullName>
    </submittedName>
</protein>
<dbReference type="PATRIC" id="fig|762836.4.peg.421"/>
<sequence length="461" mass="50389">MRLPGTRYQEHGWEQVRKLLGLCSLQVLRRLDLAPVQDPVQPDAPVDALRDAYVEALAASLRAHARTARGEADGNSYGETVAELALALAFELQAYPPFWEAFVATLVAEHGRSGAFWLDPGADGVLRKKVNDMYAGLRDRVDADNYIAATGRDCSPNRMYTYRMLDTAYRDIARLFADWHAHRAQVGAILGRAIEAMPIEARQMKSIAGCKAEWIIAWSASLEQHGGAPGPLHTRSKRFASLKNSPDKIAAMLVEIGDYEELSSNLDHAEGWQGEAGAAAAWLEDYWRVVGDSEAHEAGGGTFDDDRILPARVPDQTEEELAAGEWGQDQDQDLDADCDPAWVTMPVDAARQAAERQVAVGLSLPPRYMELARSAQASGSRLLRILCAESLPIRLAVYQKLLGAADDTYPDAWCDPATGELPTLAQLAALDGISMPTLRKRRDQAIDKLRAAKSHDAAPAP</sequence>
<evidence type="ECO:0000313" key="1">
    <source>
        <dbReference type="EMBL" id="OFA08904.1"/>
    </source>
</evidence>
<dbReference type="AlphaFoldDB" id="A0A1E7X6Z4"/>
<accession>A0A1E7X6Z4</accession>
<dbReference type="Proteomes" id="UP000175989">
    <property type="component" value="Unassembled WGS sequence"/>
</dbReference>
<evidence type="ECO:0000313" key="2">
    <source>
        <dbReference type="Proteomes" id="UP000175989"/>
    </source>
</evidence>
<dbReference type="EMBL" id="LROM01000029">
    <property type="protein sequence ID" value="OFA08904.1"/>
    <property type="molecule type" value="Genomic_DNA"/>
</dbReference>
<proteinExistence type="predicted"/>
<gene>
    <name evidence="1" type="ORF">DUPY_03960</name>
</gene>
<organism evidence="1 2">
    <name type="scientific">Duganella phyllosphaerae</name>
    <dbReference type="NCBI Taxonomy" id="762836"/>
    <lineage>
        <taxon>Bacteria</taxon>
        <taxon>Pseudomonadati</taxon>
        <taxon>Pseudomonadota</taxon>
        <taxon>Betaproteobacteria</taxon>
        <taxon>Burkholderiales</taxon>
        <taxon>Oxalobacteraceae</taxon>
        <taxon>Telluria group</taxon>
        <taxon>Duganella</taxon>
    </lineage>
</organism>
<dbReference type="RefSeq" id="WP_070246024.1">
    <property type="nucleotide sequence ID" value="NZ_LROM01000029.1"/>
</dbReference>
<keyword evidence="2" id="KW-1185">Reference proteome</keyword>
<dbReference type="OrthoDB" id="8708674at2"/>
<comment type="caution">
    <text evidence="1">The sequence shown here is derived from an EMBL/GenBank/DDBJ whole genome shotgun (WGS) entry which is preliminary data.</text>
</comment>